<name>A0A1H0B9V4_9BACT</name>
<gene>
    <name evidence="1" type="ORF">SAMN04488516_10293</name>
</gene>
<proteinExistence type="predicted"/>
<sequence length="90" mass="10505">MKMPGYTLNILGLEVSFKTDAPPERVNKAKALLEDRFRVLEERGRKLSKEKLLIYLSLSLADEYLVLKDKQKQMEIQLAKLLDRLDNEEI</sequence>
<keyword evidence="2" id="KW-1185">Reference proteome</keyword>
<dbReference type="Proteomes" id="UP000199602">
    <property type="component" value="Unassembled WGS sequence"/>
</dbReference>
<dbReference type="GO" id="GO:0051301">
    <property type="term" value="P:cell division"/>
    <property type="evidence" value="ECO:0007669"/>
    <property type="project" value="UniProtKB-KW"/>
</dbReference>
<evidence type="ECO:0000313" key="1">
    <source>
        <dbReference type="EMBL" id="SDN42401.1"/>
    </source>
</evidence>
<dbReference type="STRING" id="206665.SAMN04488516_10293"/>
<organism evidence="1 2">
    <name type="scientific">Desulfonauticus submarinus</name>
    <dbReference type="NCBI Taxonomy" id="206665"/>
    <lineage>
        <taxon>Bacteria</taxon>
        <taxon>Pseudomonadati</taxon>
        <taxon>Thermodesulfobacteriota</taxon>
        <taxon>Desulfovibrionia</taxon>
        <taxon>Desulfovibrionales</taxon>
        <taxon>Desulfonauticaceae</taxon>
        <taxon>Desulfonauticus</taxon>
    </lineage>
</organism>
<keyword evidence="1" id="KW-0131">Cell cycle</keyword>
<evidence type="ECO:0000313" key="2">
    <source>
        <dbReference type="Proteomes" id="UP000199602"/>
    </source>
</evidence>
<dbReference type="SUPFAM" id="SSF102829">
    <property type="entry name" value="Cell division protein ZapA-like"/>
    <property type="match status" value="1"/>
</dbReference>
<dbReference type="InterPro" id="IPR036192">
    <property type="entry name" value="Cell_div_ZapA-like_sf"/>
</dbReference>
<dbReference type="Pfam" id="PF05164">
    <property type="entry name" value="ZapA"/>
    <property type="match status" value="1"/>
</dbReference>
<dbReference type="RefSeq" id="WP_353640736.1">
    <property type="nucleotide sequence ID" value="NZ_FNIN01000002.1"/>
</dbReference>
<reference evidence="1 2" key="1">
    <citation type="submission" date="2016-10" db="EMBL/GenBank/DDBJ databases">
        <authorList>
            <person name="de Groot N.N."/>
        </authorList>
    </citation>
    <scope>NUCLEOTIDE SEQUENCE [LARGE SCALE GENOMIC DNA]</scope>
    <source>
        <strain evidence="1 2">DSM 15269</strain>
    </source>
</reference>
<accession>A0A1H0B9V4</accession>
<dbReference type="EMBL" id="FNIN01000002">
    <property type="protein sequence ID" value="SDN42401.1"/>
    <property type="molecule type" value="Genomic_DNA"/>
</dbReference>
<dbReference type="InterPro" id="IPR007838">
    <property type="entry name" value="Cell_div_ZapA-like"/>
</dbReference>
<protein>
    <submittedName>
        <fullName evidence="1">Cell division protein ZapA</fullName>
    </submittedName>
</protein>
<keyword evidence="1" id="KW-0132">Cell division</keyword>
<dbReference type="AlphaFoldDB" id="A0A1H0B9V4"/>